<dbReference type="GO" id="GO:0051257">
    <property type="term" value="P:meiotic spindle midzone assembly"/>
    <property type="evidence" value="ECO:0007669"/>
    <property type="project" value="TreeGrafter"/>
</dbReference>
<keyword evidence="20" id="KW-1185">Reference proteome</keyword>
<evidence type="ECO:0000256" key="10">
    <source>
        <dbReference type="ARBA" id="ARBA00022776"/>
    </source>
</evidence>
<feature type="region of interest" description="Disordered" evidence="16">
    <location>
        <begin position="781"/>
        <end position="826"/>
    </location>
</feature>
<evidence type="ECO:0000259" key="18">
    <source>
        <dbReference type="Pfam" id="PF12178"/>
    </source>
</evidence>
<keyword evidence="6" id="KW-0158">Chromosome</keyword>
<feature type="compositionally biased region" description="Acidic residues" evidence="16">
    <location>
        <begin position="808"/>
        <end position="817"/>
    </location>
</feature>
<dbReference type="Pfam" id="PF12178">
    <property type="entry name" value="INCENP_N"/>
    <property type="match status" value="1"/>
</dbReference>
<keyword evidence="12" id="KW-0206">Cytoskeleton</keyword>
<evidence type="ECO:0000256" key="11">
    <source>
        <dbReference type="ARBA" id="ARBA00022838"/>
    </source>
</evidence>
<feature type="compositionally biased region" description="Basic and acidic residues" evidence="16">
    <location>
        <begin position="525"/>
        <end position="618"/>
    </location>
</feature>
<feature type="compositionally biased region" description="Basic and acidic residues" evidence="16">
    <location>
        <begin position="679"/>
        <end position="693"/>
    </location>
</feature>
<feature type="region of interest" description="Disordered" evidence="16">
    <location>
        <begin position="499"/>
        <end position="661"/>
    </location>
</feature>
<dbReference type="GO" id="GO:0000776">
    <property type="term" value="C:kinetochore"/>
    <property type="evidence" value="ECO:0007669"/>
    <property type="project" value="UniProtKB-KW"/>
</dbReference>
<dbReference type="Pfam" id="PF03941">
    <property type="entry name" value="INCENP_ARK-bind"/>
    <property type="match status" value="1"/>
</dbReference>
<evidence type="ECO:0000256" key="5">
    <source>
        <dbReference type="ARBA" id="ARBA00010042"/>
    </source>
</evidence>
<keyword evidence="9" id="KW-0493">Microtubule</keyword>
<dbReference type="GO" id="GO:0005634">
    <property type="term" value="C:nucleus"/>
    <property type="evidence" value="ECO:0007669"/>
    <property type="project" value="UniProtKB-SubCell"/>
</dbReference>
<evidence type="ECO:0000256" key="3">
    <source>
        <dbReference type="ARBA" id="ARBA00004214"/>
    </source>
</evidence>
<evidence type="ECO:0000256" key="9">
    <source>
        <dbReference type="ARBA" id="ARBA00022701"/>
    </source>
</evidence>
<organism evidence="19 20">
    <name type="scientific">Mycteria americana</name>
    <name type="common">Wood stork</name>
    <dbReference type="NCBI Taxonomy" id="33587"/>
    <lineage>
        <taxon>Eukaryota</taxon>
        <taxon>Metazoa</taxon>
        <taxon>Chordata</taxon>
        <taxon>Craniata</taxon>
        <taxon>Vertebrata</taxon>
        <taxon>Euteleostomi</taxon>
        <taxon>Archelosauria</taxon>
        <taxon>Archosauria</taxon>
        <taxon>Dinosauria</taxon>
        <taxon>Saurischia</taxon>
        <taxon>Theropoda</taxon>
        <taxon>Coelurosauria</taxon>
        <taxon>Aves</taxon>
        <taxon>Neognathae</taxon>
        <taxon>Neoaves</taxon>
        <taxon>Aequornithes</taxon>
        <taxon>Ciconiiformes</taxon>
        <taxon>Ciconiidae</taxon>
        <taxon>Mycteria</taxon>
    </lineage>
</organism>
<evidence type="ECO:0000313" key="19">
    <source>
        <dbReference type="EMBL" id="KAK4822345.1"/>
    </source>
</evidence>
<dbReference type="AlphaFoldDB" id="A0AAN7NAQ7"/>
<dbReference type="Gene3D" id="6.10.250.2990">
    <property type="match status" value="1"/>
</dbReference>
<feature type="compositionally biased region" description="Basic and acidic residues" evidence="16">
    <location>
        <begin position="650"/>
        <end position="661"/>
    </location>
</feature>
<evidence type="ECO:0000256" key="1">
    <source>
        <dbReference type="ARBA" id="ARBA00004123"/>
    </source>
</evidence>
<evidence type="ECO:0000256" key="12">
    <source>
        <dbReference type="ARBA" id="ARBA00023212"/>
    </source>
</evidence>
<comment type="similarity">
    <text evidence="5">Belongs to the INCENP family.</text>
</comment>
<evidence type="ECO:0000256" key="6">
    <source>
        <dbReference type="ARBA" id="ARBA00022454"/>
    </source>
</evidence>
<feature type="compositionally biased region" description="Basic and acidic residues" evidence="16">
    <location>
        <begin position="704"/>
        <end position="725"/>
    </location>
</feature>
<dbReference type="GO" id="GO:0032133">
    <property type="term" value="C:chromosome passenger complex"/>
    <property type="evidence" value="ECO:0007669"/>
    <property type="project" value="TreeGrafter"/>
</dbReference>
<evidence type="ECO:0000259" key="17">
    <source>
        <dbReference type="Pfam" id="PF03941"/>
    </source>
</evidence>
<feature type="compositionally biased region" description="Basic residues" evidence="16">
    <location>
        <begin position="76"/>
        <end position="85"/>
    </location>
</feature>
<dbReference type="GO" id="GO:0000281">
    <property type="term" value="P:mitotic cytokinesis"/>
    <property type="evidence" value="ECO:0007669"/>
    <property type="project" value="TreeGrafter"/>
</dbReference>
<gene>
    <name evidence="19" type="ORF">QYF61_013536</name>
</gene>
<feature type="region of interest" description="Disordered" evidence="16">
    <location>
        <begin position="216"/>
        <end position="253"/>
    </location>
</feature>
<dbReference type="Gene3D" id="1.20.5.3600">
    <property type="match status" value="1"/>
</dbReference>
<feature type="compositionally biased region" description="Basic and acidic residues" evidence="16">
    <location>
        <begin position="89"/>
        <end position="98"/>
    </location>
</feature>
<reference evidence="19 20" key="1">
    <citation type="journal article" date="2023" name="J. Hered.">
        <title>Chromosome-level genome of the wood stork (Mycteria americana) provides insight into avian chromosome evolution.</title>
        <authorList>
            <person name="Flamio R. Jr."/>
            <person name="Ramstad K.M."/>
        </authorList>
    </citation>
    <scope>NUCLEOTIDE SEQUENCE [LARGE SCALE GENOMIC DNA]</scope>
    <source>
        <strain evidence="19">JAX WOST 10</strain>
    </source>
</reference>
<dbReference type="Proteomes" id="UP001333110">
    <property type="component" value="Unassembled WGS sequence"/>
</dbReference>
<feature type="region of interest" description="Disordered" evidence="16">
    <location>
        <begin position="453"/>
        <end position="485"/>
    </location>
</feature>
<feature type="domain" description="Inner centromere protein ARK-binding" evidence="17">
    <location>
        <begin position="806"/>
        <end position="862"/>
    </location>
</feature>
<comment type="caution">
    <text evidence="19">The sequence shown here is derived from an EMBL/GenBank/DDBJ whole genome shotgun (WGS) entry which is preliminary data.</text>
</comment>
<protein>
    <recommendedName>
        <fullName evidence="21">Inner centromere protein ARK-binding domain-containing protein</fullName>
    </recommendedName>
</protein>
<evidence type="ECO:0000256" key="15">
    <source>
        <dbReference type="ARBA" id="ARBA00023328"/>
    </source>
</evidence>
<feature type="region of interest" description="Disordered" evidence="16">
    <location>
        <begin position="413"/>
        <end position="436"/>
    </location>
</feature>
<evidence type="ECO:0000256" key="4">
    <source>
        <dbReference type="ARBA" id="ARBA00004629"/>
    </source>
</evidence>
<comment type="subcellular location">
    <subcellularLocation>
        <location evidence="4">Chromosome</location>
        <location evidence="4">Centromere</location>
        <location evidence="4">Kinetochore</location>
    </subcellularLocation>
    <subcellularLocation>
        <location evidence="2">Cytoplasm</location>
        <location evidence="2">Cytoskeleton</location>
        <location evidence="2">Spindle</location>
    </subcellularLocation>
    <subcellularLocation>
        <location evidence="3">Midbody</location>
    </subcellularLocation>
    <subcellularLocation>
        <location evidence="1">Nucleus</location>
    </subcellularLocation>
</comment>
<evidence type="ECO:0008006" key="21">
    <source>
        <dbReference type="Google" id="ProtNLM"/>
    </source>
</evidence>
<keyword evidence="13" id="KW-0539">Nucleus</keyword>
<dbReference type="GO" id="GO:0051310">
    <property type="term" value="P:metaphase chromosome alignment"/>
    <property type="evidence" value="ECO:0007669"/>
    <property type="project" value="TreeGrafter"/>
</dbReference>
<evidence type="ECO:0000313" key="20">
    <source>
        <dbReference type="Proteomes" id="UP001333110"/>
    </source>
</evidence>
<keyword evidence="8" id="KW-0132">Cell division</keyword>
<dbReference type="InterPro" id="IPR005635">
    <property type="entry name" value="Inner_centromere_prot_ARK-bd"/>
</dbReference>
<feature type="region of interest" description="Disordered" evidence="16">
    <location>
        <begin position="676"/>
        <end position="759"/>
    </location>
</feature>
<feature type="domain" description="Chromosome passenger complex (CPC) protein INCENP N-terminal" evidence="18">
    <location>
        <begin position="5"/>
        <end position="40"/>
    </location>
</feature>
<keyword evidence="11" id="KW-0995">Kinetochore</keyword>
<name>A0AAN7NAQ7_MYCAM</name>
<accession>A0AAN7NAQ7</accession>
<sequence length="896" mass="100968">MAEADGPTRLLEVCGQRLSRFLHDAEHKHLAWLREVEEQGMKMVDRQRGEAISVFCICLLNSNFGAEPGLMPKTPSQRRRPKKRQSSCLKDESKEPNRRRLSRRRSSIKPVPSKPSSQRRHSKEQSQNPGRQGEEVSVPDCVGRSQASVKTEFLALTGKWPAEAQGPMVKTDCQDCPQGADSSDAACKAVTGEQLPEGDAATELHDVSSVTVIPAGQTAREGEEGPKGRASTSTPKAARNGDPAVLQGDRSPQGLEKVLFQDSDSTITTVKSKTRHCSGRRSFVGGPHKSCRASLAEKYSLASKRESMIRRSISRAISKKAAAHESSSASSRVSCQSSLEVFVEEDVTSSTRLLKMSSFQAKVYKLPALLQSTCLLLSSREGTMKKGLYRMRTTARFTVCVYNTDIPGSCVNPNSERQNENQEQTHCAKSQENPSRIWTRSYKQAMGVIWNGQQPGAHTLSPLDDKHKNSANQVPPSSSPASKVVRPLKNFLQAVQRNQLLASPGPTGRGGVIKNFIKRNTPTRPDLKEKERQRLESLRKKQEAEEQRKKKVEEEKRRRQAEMKQKREERLRKALQARERVEQMEEEKKKRMEQKILQNDEKVRLSQVREEKLAEERSKKKLWKKHGEADARKQKALRVEEDEFEQQEPLQKRREDEVKEKGKKVLELKDLVEQQQVEQVKERDHKQRGKEKALQPQLESAVFTEKDIKEEESPKVLHQEKRAKQPESIAMTSNTWLKAEDDDLQEPQQQLGEEKKIKQPEALTAVSGTWLSKTVKKSISTSYLGPPKGTKESGSPKVNENNYGMDLNSDDSTDDEDEPRKPVPAWADGSQLSQAILHQYYHPVNVDQLFGLIPSPKLEDIFGKSKPRYFKRTSSAVWHSPPGTTSTCGPSCNFKN</sequence>
<evidence type="ECO:0000256" key="7">
    <source>
        <dbReference type="ARBA" id="ARBA00022490"/>
    </source>
</evidence>
<dbReference type="EMBL" id="JAUNZN010000004">
    <property type="protein sequence ID" value="KAK4822345.1"/>
    <property type="molecule type" value="Genomic_DNA"/>
</dbReference>
<dbReference type="InterPro" id="IPR022006">
    <property type="entry name" value="INCENP_N"/>
</dbReference>
<keyword evidence="10" id="KW-0498">Mitosis</keyword>
<feature type="compositionally biased region" description="Low complexity" evidence="16">
    <location>
        <begin position="474"/>
        <end position="485"/>
    </location>
</feature>
<feature type="compositionally biased region" description="Basic and acidic residues" evidence="16">
    <location>
        <begin position="625"/>
        <end position="639"/>
    </location>
</feature>
<feature type="region of interest" description="Disordered" evidence="16">
    <location>
        <begin position="67"/>
        <end position="141"/>
    </location>
</feature>
<evidence type="ECO:0000256" key="14">
    <source>
        <dbReference type="ARBA" id="ARBA00023306"/>
    </source>
</evidence>
<evidence type="ECO:0000256" key="13">
    <source>
        <dbReference type="ARBA" id="ARBA00023242"/>
    </source>
</evidence>
<keyword evidence="7" id="KW-0963">Cytoplasm</keyword>
<evidence type="ECO:0000256" key="8">
    <source>
        <dbReference type="ARBA" id="ARBA00022618"/>
    </source>
</evidence>
<keyword evidence="15" id="KW-0137">Centromere</keyword>
<evidence type="ECO:0000256" key="2">
    <source>
        <dbReference type="ARBA" id="ARBA00004186"/>
    </source>
</evidence>
<dbReference type="GO" id="GO:1990385">
    <property type="term" value="C:meiotic spindle midzone"/>
    <property type="evidence" value="ECO:0007669"/>
    <property type="project" value="TreeGrafter"/>
</dbReference>
<keyword evidence="14" id="KW-0131">Cell cycle</keyword>
<dbReference type="PANTHER" id="PTHR13142">
    <property type="entry name" value="INNER CENTROMERE PROTEIN"/>
    <property type="match status" value="1"/>
</dbReference>
<dbReference type="GO" id="GO:0005874">
    <property type="term" value="C:microtubule"/>
    <property type="evidence" value="ECO:0007669"/>
    <property type="project" value="UniProtKB-KW"/>
</dbReference>
<proteinExistence type="inferred from homology"/>
<evidence type="ECO:0000256" key="16">
    <source>
        <dbReference type="SAM" id="MobiDB-lite"/>
    </source>
</evidence>
<feature type="compositionally biased region" description="Polar residues" evidence="16">
    <location>
        <begin position="792"/>
        <end position="802"/>
    </location>
</feature>
<dbReference type="GO" id="GO:0030496">
    <property type="term" value="C:midbody"/>
    <property type="evidence" value="ECO:0007669"/>
    <property type="project" value="UniProtKB-SubCell"/>
</dbReference>
<dbReference type="PANTHER" id="PTHR13142:SF3">
    <property type="entry name" value="INNER CENTROMERE PROTEIN ARK-BINDING DOMAIN-CONTAINING PROTEIN"/>
    <property type="match status" value="1"/>
</dbReference>